<accession>A0A7X1TS15</accession>
<evidence type="ECO:0000313" key="9">
    <source>
        <dbReference type="Proteomes" id="UP000484842"/>
    </source>
</evidence>
<evidence type="ECO:0000256" key="2">
    <source>
        <dbReference type="ARBA" id="ARBA00022679"/>
    </source>
</evidence>
<sequence length="394" mass="40504">MSKADTLVITAARRTPIGSFMGTLADVSAVDLGVTATRAILEGVNPDEVADVIVGNVLQAGQGMNVARQIAIKSGLPHHVPGQTVNRVCGSGLQAVVSAVQGLKSGDGQLYLAGGTESMSGAPFLLPRARQGYRLGHVQALDSILSDGLTDVFHDVHMGITAENIAEDWNLSREEQDAFAVESQRRAAAATESGAFVDEVIPVEVPGKKGPTLFEKDEYVRPGTTAETLAKLRPAFKKDGTVTAGNASGLNDGAAMLAVTTEGYARANSLPILAEITSYAAIGVDPRIMGIGPAKAVPVALERAGMSVSDVDLFELNEAFAAQSLAVVRDLGVDPAQVNVTGGAIALGHPIGASGARVLVTLIHALRRSGKETGVASLCIGGGMGIAMVVRARG</sequence>
<evidence type="ECO:0000256" key="5">
    <source>
        <dbReference type="RuleBase" id="RU003557"/>
    </source>
</evidence>
<dbReference type="RefSeq" id="WP_152871297.1">
    <property type="nucleotide sequence ID" value="NZ_WBSL01000003.1"/>
</dbReference>
<keyword evidence="3 5" id="KW-0012">Acyltransferase</keyword>
<dbReference type="PROSITE" id="PS00098">
    <property type="entry name" value="THIOLASE_1"/>
    <property type="match status" value="1"/>
</dbReference>
<dbReference type="InterPro" id="IPR020613">
    <property type="entry name" value="Thiolase_CS"/>
</dbReference>
<dbReference type="PROSITE" id="PS00099">
    <property type="entry name" value="THIOLASE_3"/>
    <property type="match status" value="1"/>
</dbReference>
<dbReference type="AlphaFoldDB" id="A0A7X1TS15"/>
<evidence type="ECO:0000256" key="4">
    <source>
        <dbReference type="PIRSR" id="PIRSR000429-1"/>
    </source>
</evidence>
<gene>
    <name evidence="8" type="ORF">F8S09_09830</name>
</gene>
<comment type="caution">
    <text evidence="8">The sequence shown here is derived from an EMBL/GenBank/DDBJ whole genome shotgun (WGS) entry which is preliminary data.</text>
</comment>
<dbReference type="InterPro" id="IPR020610">
    <property type="entry name" value="Thiolase_AS"/>
</dbReference>
<feature type="active site" description="Proton acceptor" evidence="4">
    <location>
        <position position="379"/>
    </location>
</feature>
<dbReference type="PANTHER" id="PTHR18919:SF107">
    <property type="entry name" value="ACETYL-COA ACETYLTRANSFERASE, CYTOSOLIC"/>
    <property type="match status" value="1"/>
</dbReference>
<dbReference type="PROSITE" id="PS00737">
    <property type="entry name" value="THIOLASE_2"/>
    <property type="match status" value="1"/>
</dbReference>
<evidence type="ECO:0000313" key="8">
    <source>
        <dbReference type="EMBL" id="MPY66984.1"/>
    </source>
</evidence>
<comment type="similarity">
    <text evidence="1 5">Belongs to the thiolase-like superfamily. Thiolase family.</text>
</comment>
<feature type="domain" description="Thiolase N-terminal" evidence="6">
    <location>
        <begin position="8"/>
        <end position="262"/>
    </location>
</feature>
<reference evidence="8 9" key="1">
    <citation type="submission" date="2019-10" db="EMBL/GenBank/DDBJ databases">
        <title>Deinococcus sp. isolated from soil.</title>
        <authorList>
            <person name="Li Y."/>
            <person name="Wang J."/>
        </authorList>
    </citation>
    <scope>NUCLEOTIDE SEQUENCE [LARGE SCALE GENOMIC DNA]</scope>
    <source>
        <strain evidence="8 9">SDU3-2</strain>
    </source>
</reference>
<dbReference type="InterPro" id="IPR020617">
    <property type="entry name" value="Thiolase_C"/>
</dbReference>
<dbReference type="SUPFAM" id="SSF53901">
    <property type="entry name" value="Thiolase-like"/>
    <property type="match status" value="2"/>
</dbReference>
<dbReference type="PIRSF" id="PIRSF000429">
    <property type="entry name" value="Ac-CoA_Ac_transf"/>
    <property type="match status" value="1"/>
</dbReference>
<dbReference type="InterPro" id="IPR020616">
    <property type="entry name" value="Thiolase_N"/>
</dbReference>
<dbReference type="PANTHER" id="PTHR18919">
    <property type="entry name" value="ACETYL-COA C-ACYLTRANSFERASE"/>
    <property type="match status" value="1"/>
</dbReference>
<dbReference type="FunFam" id="3.40.47.10:FF:000010">
    <property type="entry name" value="Acetyl-CoA acetyltransferase (Thiolase)"/>
    <property type="match status" value="1"/>
</dbReference>
<dbReference type="Pfam" id="PF02803">
    <property type="entry name" value="Thiolase_C"/>
    <property type="match status" value="1"/>
</dbReference>
<keyword evidence="2 5" id="KW-0808">Transferase</keyword>
<feature type="active site" description="Acyl-thioester intermediate" evidence="4">
    <location>
        <position position="89"/>
    </location>
</feature>
<dbReference type="Gene3D" id="3.40.47.10">
    <property type="match status" value="2"/>
</dbReference>
<organism evidence="8 9">
    <name type="scientific">Deinococcus terrestris</name>
    <dbReference type="NCBI Taxonomy" id="2651870"/>
    <lineage>
        <taxon>Bacteria</taxon>
        <taxon>Thermotogati</taxon>
        <taxon>Deinococcota</taxon>
        <taxon>Deinococci</taxon>
        <taxon>Deinococcales</taxon>
        <taxon>Deinococcaceae</taxon>
        <taxon>Deinococcus</taxon>
    </lineage>
</organism>
<protein>
    <submittedName>
        <fullName evidence="8">Acetyl-CoA C-acetyltransferase</fullName>
    </submittedName>
</protein>
<feature type="active site" description="Proton acceptor" evidence="4">
    <location>
        <position position="349"/>
    </location>
</feature>
<evidence type="ECO:0000259" key="7">
    <source>
        <dbReference type="Pfam" id="PF02803"/>
    </source>
</evidence>
<dbReference type="EMBL" id="WBSL01000003">
    <property type="protein sequence ID" value="MPY66984.1"/>
    <property type="molecule type" value="Genomic_DNA"/>
</dbReference>
<evidence type="ECO:0000256" key="3">
    <source>
        <dbReference type="ARBA" id="ARBA00023315"/>
    </source>
</evidence>
<dbReference type="InterPro" id="IPR002155">
    <property type="entry name" value="Thiolase"/>
</dbReference>
<keyword evidence="9" id="KW-1185">Reference proteome</keyword>
<feature type="domain" description="Thiolase C-terminal" evidence="7">
    <location>
        <begin position="271"/>
        <end position="391"/>
    </location>
</feature>
<dbReference type="Pfam" id="PF00108">
    <property type="entry name" value="Thiolase_N"/>
    <property type="match status" value="1"/>
</dbReference>
<dbReference type="InterPro" id="IPR020615">
    <property type="entry name" value="Thiolase_acyl_enz_int_AS"/>
</dbReference>
<dbReference type="Proteomes" id="UP000484842">
    <property type="component" value="Unassembled WGS sequence"/>
</dbReference>
<evidence type="ECO:0000259" key="6">
    <source>
        <dbReference type="Pfam" id="PF00108"/>
    </source>
</evidence>
<dbReference type="InterPro" id="IPR016039">
    <property type="entry name" value="Thiolase-like"/>
</dbReference>
<name>A0A7X1TS15_9DEIO</name>
<evidence type="ECO:0000256" key="1">
    <source>
        <dbReference type="ARBA" id="ARBA00010982"/>
    </source>
</evidence>
<dbReference type="GO" id="GO:0003988">
    <property type="term" value="F:acetyl-CoA C-acyltransferase activity"/>
    <property type="evidence" value="ECO:0007669"/>
    <property type="project" value="UniProtKB-ARBA"/>
</dbReference>
<dbReference type="NCBIfam" id="TIGR01930">
    <property type="entry name" value="AcCoA-C-Actrans"/>
    <property type="match status" value="1"/>
</dbReference>
<dbReference type="CDD" id="cd00751">
    <property type="entry name" value="thiolase"/>
    <property type="match status" value="1"/>
</dbReference>
<proteinExistence type="inferred from homology"/>